<accession>A0A4R7E7N3</accession>
<evidence type="ECO:0000313" key="2">
    <source>
        <dbReference type="Proteomes" id="UP000295758"/>
    </source>
</evidence>
<protein>
    <submittedName>
        <fullName evidence="1">Uncharacterized protein</fullName>
    </submittedName>
</protein>
<organism evidence="1 2">
    <name type="scientific">Halanaerobium congolense</name>
    <dbReference type="NCBI Taxonomy" id="54121"/>
    <lineage>
        <taxon>Bacteria</taxon>
        <taxon>Bacillati</taxon>
        <taxon>Bacillota</taxon>
        <taxon>Clostridia</taxon>
        <taxon>Halanaerobiales</taxon>
        <taxon>Halanaerobiaceae</taxon>
        <taxon>Halanaerobium</taxon>
    </lineage>
</organism>
<dbReference type="EMBL" id="SOAA01000014">
    <property type="protein sequence ID" value="TDS30697.1"/>
    <property type="molecule type" value="Genomic_DNA"/>
</dbReference>
<reference evidence="1 2" key="1">
    <citation type="submission" date="2019-03" db="EMBL/GenBank/DDBJ databases">
        <title>Deep subsurface shale carbon reservoir microbial communities from Ohio and West Virginia, USA.</title>
        <authorList>
            <person name="Wrighton K."/>
        </authorList>
    </citation>
    <scope>NUCLEOTIDE SEQUENCE [LARGE SCALE GENOMIC DNA]</scope>
    <source>
        <strain evidence="1 2">UTICA-S4D12</strain>
    </source>
</reference>
<comment type="caution">
    <text evidence="1">The sequence shown here is derived from an EMBL/GenBank/DDBJ whole genome shotgun (WGS) entry which is preliminary data.</text>
</comment>
<dbReference type="Proteomes" id="UP000295758">
    <property type="component" value="Unassembled WGS sequence"/>
</dbReference>
<sequence>MPMLNKNELRDLFFIQHQLTDDLLTDSGLRTFASVLNENLDTDVYIDDRFRDDIIYADQKIKKKQRIYALYKRKKINT</sequence>
<name>A0A4R7E7N3_9FIRM</name>
<evidence type="ECO:0000313" key="1">
    <source>
        <dbReference type="EMBL" id="TDS30697.1"/>
    </source>
</evidence>
<gene>
    <name evidence="1" type="ORF">BY453_11440</name>
</gene>
<proteinExistence type="predicted"/>
<dbReference type="AlphaFoldDB" id="A0A4R7E7N3"/>